<dbReference type="EMBL" id="WTUX01000002">
    <property type="protein sequence ID" value="MZR11454.1"/>
    <property type="molecule type" value="Genomic_DNA"/>
</dbReference>
<gene>
    <name evidence="4" type="ORF">GQE99_00210</name>
</gene>
<evidence type="ECO:0000256" key="3">
    <source>
        <dbReference type="ARBA" id="ARBA00023027"/>
    </source>
</evidence>
<evidence type="ECO:0000313" key="5">
    <source>
        <dbReference type="Proteomes" id="UP000467322"/>
    </source>
</evidence>
<dbReference type="SUPFAM" id="SSF53659">
    <property type="entry name" value="Isocitrate/Isopropylmalate dehydrogenase-like"/>
    <property type="match status" value="1"/>
</dbReference>
<evidence type="ECO:0000256" key="1">
    <source>
        <dbReference type="ARBA" id="ARBA00022723"/>
    </source>
</evidence>
<organism evidence="4 5">
    <name type="scientific">Maritimibacter harenae</name>
    <dbReference type="NCBI Taxonomy" id="2606218"/>
    <lineage>
        <taxon>Bacteria</taxon>
        <taxon>Pseudomonadati</taxon>
        <taxon>Pseudomonadota</taxon>
        <taxon>Alphaproteobacteria</taxon>
        <taxon>Rhodobacterales</taxon>
        <taxon>Roseobacteraceae</taxon>
        <taxon>Maritimibacter</taxon>
    </lineage>
</organism>
<dbReference type="PANTHER" id="PTHR30004:SF6">
    <property type="entry name" value="D-THREONATE 4-PHOSPHATE DEHYDROGENASE"/>
    <property type="match status" value="1"/>
</dbReference>
<name>A0A845M539_9RHOB</name>
<protein>
    <submittedName>
        <fullName evidence="4">Terephthalate dihydrodiol dehydrogenase</fullName>
    </submittedName>
</protein>
<dbReference type="Gene3D" id="3.40.718.10">
    <property type="entry name" value="Isopropylmalate Dehydrogenase"/>
    <property type="match status" value="1"/>
</dbReference>
<accession>A0A845M539</accession>
<comment type="caution">
    <text evidence="4">The sequence shown here is derived from an EMBL/GenBank/DDBJ whole genome shotgun (WGS) entry which is preliminary data.</text>
</comment>
<reference evidence="4 5" key="1">
    <citation type="submission" date="2019-12" db="EMBL/GenBank/DDBJ databases">
        <title>Maritimibacter sp. nov. sp. isolated from sea sand.</title>
        <authorList>
            <person name="Kim J."/>
            <person name="Jeong S.E."/>
            <person name="Jung H.S."/>
            <person name="Jeon C.O."/>
        </authorList>
    </citation>
    <scope>NUCLEOTIDE SEQUENCE [LARGE SCALE GENOMIC DNA]</scope>
    <source>
        <strain evidence="4 5">DP07</strain>
    </source>
</reference>
<proteinExistence type="predicted"/>
<keyword evidence="3" id="KW-0520">NAD</keyword>
<dbReference type="RefSeq" id="WP_161349575.1">
    <property type="nucleotide sequence ID" value="NZ_WTUX01000002.1"/>
</dbReference>
<dbReference type="GO" id="GO:0051287">
    <property type="term" value="F:NAD binding"/>
    <property type="evidence" value="ECO:0007669"/>
    <property type="project" value="InterPro"/>
</dbReference>
<evidence type="ECO:0000313" key="4">
    <source>
        <dbReference type="EMBL" id="MZR11454.1"/>
    </source>
</evidence>
<keyword evidence="2" id="KW-0560">Oxidoreductase</keyword>
<dbReference type="GO" id="GO:0016491">
    <property type="term" value="F:oxidoreductase activity"/>
    <property type="evidence" value="ECO:0007669"/>
    <property type="project" value="UniProtKB-KW"/>
</dbReference>
<dbReference type="PANTHER" id="PTHR30004">
    <property type="entry name" value="4-HYDROXYTHREONINE-4-PHOSPHATE DEHYDROGENASE"/>
    <property type="match status" value="1"/>
</dbReference>
<dbReference type="AlphaFoldDB" id="A0A845M539"/>
<dbReference type="InterPro" id="IPR005255">
    <property type="entry name" value="PdxA_fam"/>
</dbReference>
<dbReference type="Pfam" id="PF04166">
    <property type="entry name" value="PdxA"/>
    <property type="match status" value="1"/>
</dbReference>
<evidence type="ECO:0000256" key="2">
    <source>
        <dbReference type="ARBA" id="ARBA00023002"/>
    </source>
</evidence>
<keyword evidence="5" id="KW-1185">Reference proteome</keyword>
<dbReference type="GO" id="GO:0046872">
    <property type="term" value="F:metal ion binding"/>
    <property type="evidence" value="ECO:0007669"/>
    <property type="project" value="UniProtKB-KW"/>
</dbReference>
<keyword evidence="1" id="KW-0479">Metal-binding</keyword>
<sequence length="313" mass="31674">MTQSKVLVTFGDPNGIGPEIAIAAAAQLTGEGRVAPVLVGDAHVAEKAAAWVGADLSALDLIDVGALAPADHAPGQPTPASGHATVRYLEAALDAVATTGAVGIVGCPHSETAINASGRPFSGYPNLLAELRGGGPDSVVLMLVGGGLRVAHVTLHEPIRKALDRITPDLVGQTIRITEQGLKRLGMDAPRIGVMGFNPHAGEGGLFGDEDDRLVTPAVEAARTDGIDVIGPEGADLLLGRKDVDAFVALYHDQGHIPVKLLAGREISALSLGSDVLFSSTGHGAAFDIAGQGKASHAAVLRAARIVGGADGV</sequence>
<dbReference type="Proteomes" id="UP000467322">
    <property type="component" value="Unassembled WGS sequence"/>
</dbReference>